<protein>
    <submittedName>
        <fullName evidence="3">Small integral membrane protein 9</fullName>
    </submittedName>
</protein>
<evidence type="ECO:0000313" key="3">
    <source>
        <dbReference type="EMBL" id="KAF6091527.1"/>
    </source>
</evidence>
<dbReference type="AlphaFoldDB" id="A0A833Z951"/>
<keyword evidence="1" id="KW-1133">Transmembrane helix</keyword>
<sequence length="141" mass="15769">MEPQKLLSIGFLLCSLTCLLLETVVSSVLPSSAFGIQDKAGFKPRSRGVFTVRINVATFQRDNMHVLENHRTWQSNFRDYLWDLIKISIPPAAIFAFVVSTALMDAVIENNGQKRPSRGWTMGQGTPPVKQDPGLINYSCR</sequence>
<proteinExistence type="predicted"/>
<name>A0A833Z951_9CHIR</name>
<gene>
    <name evidence="3" type="ORF">HJG60_017776</name>
</gene>
<keyword evidence="1" id="KW-0812">Transmembrane</keyword>
<organism evidence="3 4">
    <name type="scientific">Phyllostomus discolor</name>
    <name type="common">pale spear-nosed bat</name>
    <dbReference type="NCBI Taxonomy" id="89673"/>
    <lineage>
        <taxon>Eukaryota</taxon>
        <taxon>Metazoa</taxon>
        <taxon>Chordata</taxon>
        <taxon>Craniata</taxon>
        <taxon>Vertebrata</taxon>
        <taxon>Euteleostomi</taxon>
        <taxon>Mammalia</taxon>
        <taxon>Eutheria</taxon>
        <taxon>Laurasiatheria</taxon>
        <taxon>Chiroptera</taxon>
        <taxon>Yangochiroptera</taxon>
        <taxon>Phyllostomidae</taxon>
        <taxon>Phyllostominae</taxon>
        <taxon>Phyllostomus</taxon>
    </lineage>
</organism>
<dbReference type="InterPro" id="IPR038853">
    <property type="entry name" value="Smim9"/>
</dbReference>
<evidence type="ECO:0000256" key="1">
    <source>
        <dbReference type="SAM" id="Phobius"/>
    </source>
</evidence>
<dbReference type="PANTHER" id="PTHR41687:SF1">
    <property type="entry name" value="SMALL INTEGRAL MEMBRANE PROTEIN 9"/>
    <property type="match status" value="1"/>
</dbReference>
<dbReference type="PANTHER" id="PTHR41687">
    <property type="entry name" value="SMALL INTEGRAL MEMBRANE PROTEIN 9"/>
    <property type="match status" value="1"/>
</dbReference>
<feature type="chain" id="PRO_5032760757" evidence="2">
    <location>
        <begin position="28"/>
        <end position="141"/>
    </location>
</feature>
<reference evidence="3 4" key="1">
    <citation type="journal article" date="2020" name="Nature">
        <title>Six reference-quality genomes reveal evolution of bat adaptations.</title>
        <authorList>
            <person name="Jebb D."/>
            <person name="Huang Z."/>
            <person name="Pippel M."/>
            <person name="Hughes G.M."/>
            <person name="Lavrichenko K."/>
            <person name="Devanna P."/>
            <person name="Winkler S."/>
            <person name="Jermiin L.S."/>
            <person name="Skirmuntt E.C."/>
            <person name="Katzourakis A."/>
            <person name="Burkitt-Gray L."/>
            <person name="Ray D.A."/>
            <person name="Sullivan K.A.M."/>
            <person name="Roscito J.G."/>
            <person name="Kirilenko B.M."/>
            <person name="Davalos L.M."/>
            <person name="Corthals A.P."/>
            <person name="Power M.L."/>
            <person name="Jones G."/>
            <person name="Ransome R.D."/>
            <person name="Dechmann D.K.N."/>
            <person name="Locatelli A.G."/>
            <person name="Puechmaille S.J."/>
            <person name="Fedrigo O."/>
            <person name="Jarvis E.D."/>
            <person name="Hiller M."/>
            <person name="Vernes S.C."/>
            <person name="Myers E.W."/>
            <person name="Teeling E.C."/>
        </authorList>
    </citation>
    <scope>NUCLEOTIDE SEQUENCE [LARGE SCALE GENOMIC DNA]</scope>
    <source>
        <strain evidence="3">Bat1K_MPI-CBG_1</strain>
    </source>
</reference>
<evidence type="ECO:0000256" key="2">
    <source>
        <dbReference type="SAM" id="SignalP"/>
    </source>
</evidence>
<feature type="transmembrane region" description="Helical" evidence="1">
    <location>
        <begin position="87"/>
        <end position="108"/>
    </location>
</feature>
<dbReference type="Proteomes" id="UP000664940">
    <property type="component" value="Unassembled WGS sequence"/>
</dbReference>
<comment type="caution">
    <text evidence="3">The sequence shown here is derived from an EMBL/GenBank/DDBJ whole genome shotgun (WGS) entry which is preliminary data.</text>
</comment>
<feature type="signal peptide" evidence="2">
    <location>
        <begin position="1"/>
        <end position="27"/>
    </location>
</feature>
<accession>A0A833Z951</accession>
<dbReference type="EMBL" id="JABVXQ010000009">
    <property type="protein sequence ID" value="KAF6091527.1"/>
    <property type="molecule type" value="Genomic_DNA"/>
</dbReference>
<keyword evidence="1" id="KW-0472">Membrane</keyword>
<keyword evidence="2" id="KW-0732">Signal</keyword>
<evidence type="ECO:0000313" key="4">
    <source>
        <dbReference type="Proteomes" id="UP000664940"/>
    </source>
</evidence>